<name>A0A6L9MIM6_9HYPH</name>
<evidence type="ECO:0000313" key="1">
    <source>
        <dbReference type="EMBL" id="NDV87675.1"/>
    </source>
</evidence>
<keyword evidence="2" id="KW-1185">Reference proteome</keyword>
<accession>A0A6L9MIM6</accession>
<protein>
    <submittedName>
        <fullName evidence="1">Uncharacterized protein</fullName>
    </submittedName>
</protein>
<dbReference type="Proteomes" id="UP000476332">
    <property type="component" value="Unassembled WGS sequence"/>
</dbReference>
<dbReference type="EMBL" id="JAAAMJ010000009">
    <property type="protein sequence ID" value="NDV87675.1"/>
    <property type="molecule type" value="Genomic_DNA"/>
</dbReference>
<reference evidence="1 2" key="1">
    <citation type="submission" date="2020-01" db="EMBL/GenBank/DDBJ databases">
        <title>Genomes of bacteria type strains.</title>
        <authorList>
            <person name="Chen J."/>
            <person name="Zhu S."/>
            <person name="Chen J."/>
        </authorList>
    </citation>
    <scope>NUCLEOTIDE SEQUENCE [LARGE SCALE GENOMIC DNA]</scope>
    <source>
        <strain evidence="1 2">KCTC 52919</strain>
    </source>
</reference>
<gene>
    <name evidence="1" type="ORF">GTW51_13285</name>
</gene>
<comment type="caution">
    <text evidence="1">The sequence shown here is derived from an EMBL/GenBank/DDBJ whole genome shotgun (WGS) entry which is preliminary data.</text>
</comment>
<dbReference type="AlphaFoldDB" id="A0A6L9MIM6"/>
<organism evidence="1 2">
    <name type="scientific">Aurantimonas aggregata</name>
    <dbReference type="NCBI Taxonomy" id="2047720"/>
    <lineage>
        <taxon>Bacteria</taxon>
        <taxon>Pseudomonadati</taxon>
        <taxon>Pseudomonadota</taxon>
        <taxon>Alphaproteobacteria</taxon>
        <taxon>Hyphomicrobiales</taxon>
        <taxon>Aurantimonadaceae</taxon>
        <taxon>Aurantimonas</taxon>
    </lineage>
</organism>
<evidence type="ECO:0000313" key="2">
    <source>
        <dbReference type="Proteomes" id="UP000476332"/>
    </source>
</evidence>
<proteinExistence type="predicted"/>
<sequence length="67" mass="7484">MVRSWALTPASVTLRLLRPLAEVADLPPLPACGAISVRCWVPNLLIAEIFLRTEVRDIAMPFRKQIS</sequence>